<dbReference type="Proteomes" id="UP000230791">
    <property type="component" value="Unassembled WGS sequence"/>
</dbReference>
<organism evidence="1 2">
    <name type="scientific">Bartonella tribocorum</name>
    <dbReference type="NCBI Taxonomy" id="85701"/>
    <lineage>
        <taxon>Bacteria</taxon>
        <taxon>Pseudomonadati</taxon>
        <taxon>Pseudomonadota</taxon>
        <taxon>Alphaproteobacteria</taxon>
        <taxon>Hyphomicrobiales</taxon>
        <taxon>Bartonellaceae</taxon>
        <taxon>Bartonella</taxon>
    </lineage>
</organism>
<sequence length="85" mass="10269">MLTIYEDESTLYLKKCNGKKQKRGVLISYRRELGTAKIIIRGYNQKPQYSFWLLYKLQNAMLLLNQKKLLIVWHLPIWNDNIIQR</sequence>
<protein>
    <submittedName>
        <fullName evidence="1">Uncharacterized protein</fullName>
    </submittedName>
</protein>
<dbReference type="EMBL" id="NJPP01000017">
    <property type="protein sequence ID" value="PIT69747.1"/>
    <property type="molecule type" value="Genomic_DNA"/>
</dbReference>
<dbReference type="AlphaFoldDB" id="A0A2M6UUE1"/>
<gene>
    <name evidence="1" type="ORF">CEV08_05585</name>
</gene>
<comment type="caution">
    <text evidence="1">The sequence shown here is derived from an EMBL/GenBank/DDBJ whole genome shotgun (WGS) entry which is preliminary data.</text>
</comment>
<accession>A0A2M6UUE1</accession>
<evidence type="ECO:0000313" key="1">
    <source>
        <dbReference type="EMBL" id="PIT69747.1"/>
    </source>
</evidence>
<name>A0A2M6UUE1_9HYPH</name>
<proteinExistence type="predicted"/>
<reference evidence="1 2" key="1">
    <citation type="submission" date="2017-06" db="EMBL/GenBank/DDBJ databases">
        <title>Draft genome of Bartonella tribocorum C635.</title>
        <authorList>
            <person name="Hadjadj L."/>
            <person name="Jiyipong T."/>
            <person name="Diene S.M."/>
            <person name="Morand S."/>
            <person name="Rolain J.-M."/>
        </authorList>
    </citation>
    <scope>NUCLEOTIDE SEQUENCE [LARGE SCALE GENOMIC DNA]</scope>
    <source>
        <strain evidence="1 2">C635</strain>
    </source>
</reference>
<evidence type="ECO:0000313" key="2">
    <source>
        <dbReference type="Proteomes" id="UP000230791"/>
    </source>
</evidence>